<evidence type="ECO:0000313" key="3">
    <source>
        <dbReference type="Proteomes" id="UP000190648"/>
    </source>
</evidence>
<dbReference type="GO" id="GO:0000077">
    <property type="term" value="P:DNA damage checkpoint signaling"/>
    <property type="evidence" value="ECO:0007669"/>
    <property type="project" value="InterPro"/>
</dbReference>
<dbReference type="GO" id="GO:0005694">
    <property type="term" value="C:chromosome"/>
    <property type="evidence" value="ECO:0007669"/>
    <property type="project" value="TreeGrafter"/>
</dbReference>
<dbReference type="InterPro" id="IPR029293">
    <property type="entry name" value="RHNO1"/>
</dbReference>
<evidence type="ECO:0000313" key="2">
    <source>
        <dbReference type="EMBL" id="OPJ69269.1"/>
    </source>
</evidence>
<feature type="compositionally biased region" description="Basic residues" evidence="1">
    <location>
        <begin position="127"/>
        <end position="139"/>
    </location>
</feature>
<evidence type="ECO:0000256" key="1">
    <source>
        <dbReference type="SAM" id="MobiDB-lite"/>
    </source>
</evidence>
<protein>
    <submittedName>
        <fullName evidence="2">RAD9, HUS1, RAD1-interacting nuclear protein 1</fullName>
    </submittedName>
</protein>
<organism evidence="2 3">
    <name type="scientific">Patagioenas fasciata monilis</name>
    <dbReference type="NCBI Taxonomy" id="372326"/>
    <lineage>
        <taxon>Eukaryota</taxon>
        <taxon>Metazoa</taxon>
        <taxon>Chordata</taxon>
        <taxon>Craniata</taxon>
        <taxon>Vertebrata</taxon>
        <taxon>Euteleostomi</taxon>
        <taxon>Archelosauria</taxon>
        <taxon>Archosauria</taxon>
        <taxon>Dinosauria</taxon>
        <taxon>Saurischia</taxon>
        <taxon>Theropoda</taxon>
        <taxon>Coelurosauria</taxon>
        <taxon>Aves</taxon>
        <taxon>Neognathae</taxon>
        <taxon>Neoaves</taxon>
        <taxon>Columbimorphae</taxon>
        <taxon>Columbiformes</taxon>
        <taxon>Columbidae</taxon>
        <taxon>Patagioenas</taxon>
    </lineage>
</organism>
<sequence>MPPKKKCTHKSRKAELVFLERPQEGPVHCYETPLRSAENPRRVPTKPVDRNTSAAWVCPQFETTKSVVLKACQKKHCGPHRHQNQDVNHSLFHAGGACQRATACTFPSLSFKNPDRYAVQPLDHPNHSRKNTQRSHSQPKKGTTAKANLQVNSLENCSEIPLLPAPQPVEPEVYSPSDVDTPQVPSVTHWRCSSTLPQLSSHAWHAEKELAFGIDPCGRGESAAILVTDTPEHEYGVKVTWRQRPQLMKYLQERGKLRAADVLVKANPELSRRQADI</sequence>
<dbReference type="PANTHER" id="PTHR35541:SF1">
    <property type="entry name" value="RAD9, HUS1, RAD1-INTERACTING NUCLEAR ORPHAN PROTEIN 1"/>
    <property type="match status" value="1"/>
</dbReference>
<dbReference type="PANTHER" id="PTHR35541">
    <property type="entry name" value="RAD9, HUS1, RAD1-INTERACTING NUCLEAR ORPHAN PROTEIN 1"/>
    <property type="match status" value="1"/>
</dbReference>
<dbReference type="STRING" id="372326.A0A1V4JB14"/>
<gene>
    <name evidence="2" type="primary">RHNO1</name>
    <name evidence="2" type="ORF">AV530_012363</name>
</gene>
<dbReference type="GO" id="GO:0005634">
    <property type="term" value="C:nucleus"/>
    <property type="evidence" value="ECO:0007669"/>
    <property type="project" value="InterPro"/>
</dbReference>
<dbReference type="AlphaFoldDB" id="A0A1V4JB14"/>
<dbReference type="EMBL" id="LSYS01008075">
    <property type="protein sequence ID" value="OPJ69269.1"/>
    <property type="molecule type" value="Genomic_DNA"/>
</dbReference>
<proteinExistence type="predicted"/>
<dbReference type="Pfam" id="PF15319">
    <property type="entry name" value="RHINO"/>
    <property type="match status" value="1"/>
</dbReference>
<dbReference type="OrthoDB" id="9942438at2759"/>
<keyword evidence="3" id="KW-1185">Reference proteome</keyword>
<name>A0A1V4JB14_PATFA</name>
<reference evidence="2 3" key="1">
    <citation type="submission" date="2016-02" db="EMBL/GenBank/DDBJ databases">
        <title>Band-tailed pigeon sequencing and assembly.</title>
        <authorList>
            <person name="Soares A.E."/>
            <person name="Novak B.J."/>
            <person name="Rice E.S."/>
            <person name="O'Connell B."/>
            <person name="Chang D."/>
            <person name="Weber S."/>
            <person name="Shapiro B."/>
        </authorList>
    </citation>
    <scope>NUCLEOTIDE SEQUENCE [LARGE SCALE GENOMIC DNA]</scope>
    <source>
        <strain evidence="2">BTP2013</strain>
        <tissue evidence="2">Blood</tissue>
    </source>
</reference>
<dbReference type="GO" id="GO:0071479">
    <property type="term" value="P:cellular response to ionizing radiation"/>
    <property type="evidence" value="ECO:0007669"/>
    <property type="project" value="InterPro"/>
</dbReference>
<dbReference type="Proteomes" id="UP000190648">
    <property type="component" value="Unassembled WGS sequence"/>
</dbReference>
<accession>A0A1V4JB14</accession>
<dbReference type="GO" id="GO:0000725">
    <property type="term" value="P:recombinational repair"/>
    <property type="evidence" value="ECO:0007669"/>
    <property type="project" value="TreeGrafter"/>
</dbReference>
<comment type="caution">
    <text evidence="2">The sequence shown here is derived from an EMBL/GenBank/DDBJ whole genome shotgun (WGS) entry which is preliminary data.</text>
</comment>
<feature type="region of interest" description="Disordered" evidence="1">
    <location>
        <begin position="115"/>
        <end position="145"/>
    </location>
</feature>